<evidence type="ECO:0000256" key="1">
    <source>
        <dbReference type="ARBA" id="ARBA00023015"/>
    </source>
</evidence>
<evidence type="ECO:0000313" key="5">
    <source>
        <dbReference type="EMBL" id="NDK88874.1"/>
    </source>
</evidence>
<protein>
    <submittedName>
        <fullName evidence="5">FCD domain-containing protein</fullName>
    </submittedName>
</protein>
<proteinExistence type="predicted"/>
<keyword evidence="2" id="KW-0238">DNA-binding</keyword>
<dbReference type="SMART" id="SM00895">
    <property type="entry name" value="FCD"/>
    <property type="match status" value="1"/>
</dbReference>
<keyword evidence="3" id="KW-0804">Transcription</keyword>
<dbReference type="Gene3D" id="1.10.10.10">
    <property type="entry name" value="Winged helix-like DNA-binding domain superfamily/Winged helix DNA-binding domain"/>
    <property type="match status" value="1"/>
</dbReference>
<dbReference type="InterPro" id="IPR036390">
    <property type="entry name" value="WH_DNA-bd_sf"/>
</dbReference>
<dbReference type="Proteomes" id="UP000466307">
    <property type="component" value="Unassembled WGS sequence"/>
</dbReference>
<dbReference type="Pfam" id="PF07729">
    <property type="entry name" value="FCD"/>
    <property type="match status" value="1"/>
</dbReference>
<gene>
    <name evidence="5" type="ORF">GYA93_04675</name>
</gene>
<feature type="domain" description="GntR C-terminal" evidence="4">
    <location>
        <begin position="106"/>
        <end position="232"/>
    </location>
</feature>
<dbReference type="InterPro" id="IPR008920">
    <property type="entry name" value="TF_FadR/GntR_C"/>
</dbReference>
<sequence length="245" mass="26452">MWRRPINLPGTVSIGLSRAEQAANQIARLAAGTPAGERIGSKDDIRQITRVSVGTVNEAIKLALERGVITSRPGPGGGIFAADPSPLSRMNGWFRSAAEDSSALAESIQIRDAIAPLVVTEALSMLTDDDVREMRTRVDHMRRTRDEHDISGFVWAAWHVHEHLASVGHSQLLNSLYLSIMDVGTSHLRAQLEAVDGRTPVYLDRLAEVVEQLVDALAAHDADAAVAALCRTDPTMILRAPASAD</sequence>
<dbReference type="AlphaFoldDB" id="A0A7K3LKW7"/>
<evidence type="ECO:0000259" key="4">
    <source>
        <dbReference type="SMART" id="SM00895"/>
    </source>
</evidence>
<dbReference type="PANTHER" id="PTHR43537">
    <property type="entry name" value="TRANSCRIPTIONAL REGULATOR, GNTR FAMILY"/>
    <property type="match status" value="1"/>
</dbReference>
<dbReference type="InterPro" id="IPR036388">
    <property type="entry name" value="WH-like_DNA-bd_sf"/>
</dbReference>
<name>A0A7K3LKW7_9ACTN</name>
<reference evidence="5 6" key="1">
    <citation type="submission" date="2020-01" db="EMBL/GenBank/DDBJ databases">
        <title>Investigation of new actinobacteria for the biodesulphurisation of diesel fuel.</title>
        <authorList>
            <person name="Athi Narayanan S.M."/>
        </authorList>
    </citation>
    <scope>NUCLEOTIDE SEQUENCE [LARGE SCALE GENOMIC DNA]</scope>
    <source>
        <strain evidence="5 6">213E</strain>
    </source>
</reference>
<keyword evidence="1" id="KW-0805">Transcription regulation</keyword>
<organism evidence="5 6">
    <name type="scientific">Gordonia desulfuricans</name>
    <dbReference type="NCBI Taxonomy" id="89051"/>
    <lineage>
        <taxon>Bacteria</taxon>
        <taxon>Bacillati</taxon>
        <taxon>Actinomycetota</taxon>
        <taxon>Actinomycetes</taxon>
        <taxon>Mycobacteriales</taxon>
        <taxon>Gordoniaceae</taxon>
        <taxon>Gordonia</taxon>
    </lineage>
</organism>
<dbReference type="GO" id="GO:0003677">
    <property type="term" value="F:DNA binding"/>
    <property type="evidence" value="ECO:0007669"/>
    <property type="project" value="UniProtKB-KW"/>
</dbReference>
<accession>A0A7K3LKW7</accession>
<evidence type="ECO:0000313" key="6">
    <source>
        <dbReference type="Proteomes" id="UP000466307"/>
    </source>
</evidence>
<dbReference type="SUPFAM" id="SSF48008">
    <property type="entry name" value="GntR ligand-binding domain-like"/>
    <property type="match status" value="1"/>
</dbReference>
<evidence type="ECO:0000256" key="3">
    <source>
        <dbReference type="ARBA" id="ARBA00023163"/>
    </source>
</evidence>
<dbReference type="Gene3D" id="1.20.120.530">
    <property type="entry name" value="GntR ligand-binding domain-like"/>
    <property type="match status" value="1"/>
</dbReference>
<dbReference type="EMBL" id="JAADZU010000010">
    <property type="protein sequence ID" value="NDK88874.1"/>
    <property type="molecule type" value="Genomic_DNA"/>
</dbReference>
<keyword evidence="6" id="KW-1185">Reference proteome</keyword>
<comment type="caution">
    <text evidence="5">The sequence shown here is derived from an EMBL/GenBank/DDBJ whole genome shotgun (WGS) entry which is preliminary data.</text>
</comment>
<evidence type="ECO:0000256" key="2">
    <source>
        <dbReference type="ARBA" id="ARBA00023125"/>
    </source>
</evidence>
<dbReference type="SUPFAM" id="SSF46785">
    <property type="entry name" value="Winged helix' DNA-binding domain"/>
    <property type="match status" value="1"/>
</dbReference>
<dbReference type="PANTHER" id="PTHR43537:SF44">
    <property type="entry name" value="GNTR FAMILY REGULATORY PROTEIN"/>
    <property type="match status" value="1"/>
</dbReference>
<dbReference type="InterPro" id="IPR011711">
    <property type="entry name" value="GntR_C"/>
</dbReference>